<feature type="compositionally biased region" description="Basic and acidic residues" evidence="7">
    <location>
        <begin position="322"/>
        <end position="340"/>
    </location>
</feature>
<accession>A0A1C7MML8</accession>
<dbReference type="GO" id="GO:0005524">
    <property type="term" value="F:ATP binding"/>
    <property type="evidence" value="ECO:0007669"/>
    <property type="project" value="UniProtKB-KW"/>
</dbReference>
<name>A0A1C7MML8_GRIFR</name>
<evidence type="ECO:0000256" key="6">
    <source>
        <dbReference type="RuleBase" id="RU000384"/>
    </source>
</evidence>
<dbReference type="GO" id="GO:0004356">
    <property type="term" value="F:glutamine synthetase activity"/>
    <property type="evidence" value="ECO:0007669"/>
    <property type="project" value="InterPro"/>
</dbReference>
<dbReference type="PANTHER" id="PTHR43785">
    <property type="entry name" value="GAMMA-GLUTAMYLPUTRESCINE SYNTHETASE"/>
    <property type="match status" value="1"/>
</dbReference>
<dbReference type="InterPro" id="IPR008147">
    <property type="entry name" value="Gln_synt_N"/>
</dbReference>
<dbReference type="SUPFAM" id="SSF54368">
    <property type="entry name" value="Glutamine synthetase, N-terminal domain"/>
    <property type="match status" value="1"/>
</dbReference>
<feature type="region of interest" description="Disordered" evidence="7">
    <location>
        <begin position="301"/>
        <end position="342"/>
    </location>
</feature>
<dbReference type="GO" id="GO:0006542">
    <property type="term" value="P:glutamine biosynthetic process"/>
    <property type="evidence" value="ECO:0007669"/>
    <property type="project" value="InterPro"/>
</dbReference>
<evidence type="ECO:0000256" key="4">
    <source>
        <dbReference type="ARBA" id="ARBA00022840"/>
    </source>
</evidence>
<evidence type="ECO:0000259" key="8">
    <source>
        <dbReference type="PROSITE" id="PS51986"/>
    </source>
</evidence>
<dbReference type="InterPro" id="IPR008146">
    <property type="entry name" value="Gln_synth_cat_dom"/>
</dbReference>
<gene>
    <name evidence="10" type="primary">fluG_1</name>
    <name evidence="10" type="ORF">A0H81_02136</name>
</gene>
<dbReference type="AlphaFoldDB" id="A0A1C7MML8"/>
<dbReference type="OrthoDB" id="3364440at2759"/>
<protein>
    <recommendedName>
        <fullName evidence="1">Glutamine synthetase</fullName>
    </recommendedName>
</protein>
<evidence type="ECO:0000256" key="3">
    <source>
        <dbReference type="ARBA" id="ARBA00022741"/>
    </source>
</evidence>
<comment type="similarity">
    <text evidence="5 6">Belongs to the glutamine synthetase family.</text>
</comment>
<dbReference type="Proteomes" id="UP000092993">
    <property type="component" value="Unassembled WGS sequence"/>
</dbReference>
<proteinExistence type="inferred from homology"/>
<keyword evidence="11" id="KW-1185">Reference proteome</keyword>
<dbReference type="EMBL" id="LUGG01000002">
    <property type="protein sequence ID" value="OBZ77907.1"/>
    <property type="molecule type" value="Genomic_DNA"/>
</dbReference>
<feature type="domain" description="GS beta-grasp" evidence="8">
    <location>
        <begin position="69"/>
        <end position="165"/>
    </location>
</feature>
<dbReference type="PROSITE" id="PS51987">
    <property type="entry name" value="GS_CATALYTIC"/>
    <property type="match status" value="1"/>
</dbReference>
<dbReference type="SMART" id="SM01230">
    <property type="entry name" value="Gln-synt_C"/>
    <property type="match status" value="1"/>
</dbReference>
<dbReference type="Pfam" id="PF00120">
    <property type="entry name" value="Gln-synt_C"/>
    <property type="match status" value="2"/>
</dbReference>
<organism evidence="10 11">
    <name type="scientific">Grifola frondosa</name>
    <name type="common">Maitake</name>
    <name type="synonym">Polyporus frondosus</name>
    <dbReference type="NCBI Taxonomy" id="5627"/>
    <lineage>
        <taxon>Eukaryota</taxon>
        <taxon>Fungi</taxon>
        <taxon>Dikarya</taxon>
        <taxon>Basidiomycota</taxon>
        <taxon>Agaricomycotina</taxon>
        <taxon>Agaricomycetes</taxon>
        <taxon>Polyporales</taxon>
        <taxon>Grifolaceae</taxon>
        <taxon>Grifola</taxon>
    </lineage>
</organism>
<dbReference type="InterPro" id="IPR014746">
    <property type="entry name" value="Gln_synth/guanido_kin_cat_dom"/>
</dbReference>
<evidence type="ECO:0000256" key="1">
    <source>
        <dbReference type="ARBA" id="ARBA00021364"/>
    </source>
</evidence>
<keyword evidence="4" id="KW-0067">ATP-binding</keyword>
<dbReference type="Gene3D" id="3.30.590.10">
    <property type="entry name" value="Glutamine synthetase/guanido kinase, catalytic domain"/>
    <property type="match status" value="2"/>
</dbReference>
<dbReference type="STRING" id="5627.A0A1C7MML8"/>
<dbReference type="InterPro" id="IPR036651">
    <property type="entry name" value="Gln_synt_N_sf"/>
</dbReference>
<sequence>MLLLSNSRACCPVAQLLGRTVSKSYRSVRSLLIMSLNLQTSQNVAYGVLYSPSTAVSAPSITLQDLQSKHIKYVRIQWVDLTNTVRFRVLPLNYFHKLLSTSARPAICLAKVTLGIVGLSVARGFEATGEYVYVPDMSSFRICPYAPGHASIMGWFQEKTPSPSGDLSVNLCPRTLLKRIVNEAQAKAGVSFLIGFESEFILLNATSPELSFVNHADWSCSAKTRSGSVETTVLEEIADVLLAANIELQMYHAEAAPGQVSRILSSHGVMMLFNMIQYRALLFLRAIFMIRLPLRSDVASRSYMKSSPAPRTPRGSRRSRIHPRDHLQCSEQARPPRDLRTAASQRQLYVPRGSAAHMHFSVHSSKPPGPARPDARLAPTLTPTERSFLQSLITHLPAVCALTMPTAASYARVFDGIWSGGTYASWGTDQREAPVRLCGPPGHHHFELKKPAALMDEAERCAVGLENPGRLPKTIAEARMLLEVDLVLRSALGEDFVEGYVAVNEVSWIEVRRRTVADELWLMLKALEDFLNAKTDEATVARLVTYY</sequence>
<dbReference type="SUPFAM" id="SSF55931">
    <property type="entry name" value="Glutamine synthetase/guanido kinase"/>
    <property type="match status" value="2"/>
</dbReference>
<feature type="domain" description="GS catalytic" evidence="9">
    <location>
        <begin position="173"/>
        <end position="547"/>
    </location>
</feature>
<evidence type="ECO:0000256" key="5">
    <source>
        <dbReference type="PROSITE-ProRule" id="PRU01330"/>
    </source>
</evidence>
<keyword evidence="3" id="KW-0547">Nucleotide-binding</keyword>
<evidence type="ECO:0000313" key="10">
    <source>
        <dbReference type="EMBL" id="OBZ77907.1"/>
    </source>
</evidence>
<evidence type="ECO:0000256" key="7">
    <source>
        <dbReference type="SAM" id="MobiDB-lite"/>
    </source>
</evidence>
<evidence type="ECO:0000259" key="9">
    <source>
        <dbReference type="PROSITE" id="PS51987"/>
    </source>
</evidence>
<evidence type="ECO:0000313" key="11">
    <source>
        <dbReference type="Proteomes" id="UP000092993"/>
    </source>
</evidence>
<dbReference type="Gene3D" id="3.10.20.70">
    <property type="entry name" value="Glutamine synthetase, N-terminal domain"/>
    <property type="match status" value="1"/>
</dbReference>
<evidence type="ECO:0000256" key="2">
    <source>
        <dbReference type="ARBA" id="ARBA00022598"/>
    </source>
</evidence>
<reference evidence="10 11" key="1">
    <citation type="submission" date="2016-03" db="EMBL/GenBank/DDBJ databases">
        <title>Whole genome sequencing of Grifola frondosa 9006-11.</title>
        <authorList>
            <person name="Min B."/>
            <person name="Park H."/>
            <person name="Kim J.-G."/>
            <person name="Cho H."/>
            <person name="Oh Y.-L."/>
            <person name="Kong W.-S."/>
            <person name="Choi I.-G."/>
        </authorList>
    </citation>
    <scope>NUCLEOTIDE SEQUENCE [LARGE SCALE GENOMIC DNA]</scope>
    <source>
        <strain evidence="10 11">9006-11</strain>
    </source>
</reference>
<comment type="caution">
    <text evidence="10">The sequence shown here is derived from an EMBL/GenBank/DDBJ whole genome shotgun (WGS) entry which is preliminary data.</text>
</comment>
<dbReference type="PANTHER" id="PTHR43785:SF2">
    <property type="entry name" value="TYPE-1 GLUTAMINE SYNTHETASE 1"/>
    <property type="match status" value="1"/>
</dbReference>
<keyword evidence="2" id="KW-0436">Ligase</keyword>
<dbReference type="OMA" id="RTICIRR"/>
<dbReference type="PROSITE" id="PS51986">
    <property type="entry name" value="GS_BETA_GRASP"/>
    <property type="match status" value="1"/>
</dbReference>